<dbReference type="InterPro" id="IPR001853">
    <property type="entry name" value="DSBA-like_thioredoxin_dom"/>
</dbReference>
<evidence type="ECO:0000313" key="2">
    <source>
        <dbReference type="EMBL" id="ASK26580.1"/>
    </source>
</evidence>
<evidence type="ECO:0000259" key="1">
    <source>
        <dbReference type="Pfam" id="PF01323"/>
    </source>
</evidence>
<accession>A0A220RZC5</accession>
<name>A0A220RZC5_9NEIS</name>
<dbReference type="CDD" id="cd03024">
    <property type="entry name" value="DsbA_FrnE"/>
    <property type="match status" value="1"/>
</dbReference>
<gene>
    <name evidence="2" type="ORF">BG910_01410</name>
</gene>
<dbReference type="GO" id="GO:0016491">
    <property type="term" value="F:oxidoreductase activity"/>
    <property type="evidence" value="ECO:0007669"/>
    <property type="project" value="InterPro"/>
</dbReference>
<dbReference type="Gene3D" id="3.40.30.10">
    <property type="entry name" value="Glutaredoxin"/>
    <property type="match status" value="1"/>
</dbReference>
<organism evidence="2 3">
    <name type="scientific">Neisseria chenwenguii</name>
    <dbReference type="NCBI Taxonomy" id="1853278"/>
    <lineage>
        <taxon>Bacteria</taxon>
        <taxon>Pseudomonadati</taxon>
        <taxon>Pseudomonadota</taxon>
        <taxon>Betaproteobacteria</taxon>
        <taxon>Neisseriales</taxon>
        <taxon>Neisseriaceae</taxon>
        <taxon>Neisseria</taxon>
    </lineage>
</organism>
<protein>
    <submittedName>
        <fullName evidence="2">Disulfide bond formation protein DsbA</fullName>
    </submittedName>
</protein>
<dbReference type="SUPFAM" id="SSF52833">
    <property type="entry name" value="Thioredoxin-like"/>
    <property type="match status" value="1"/>
</dbReference>
<dbReference type="PANTHER" id="PTHR13887:SF41">
    <property type="entry name" value="THIOREDOXIN SUPERFAMILY PROTEIN"/>
    <property type="match status" value="1"/>
</dbReference>
<dbReference type="PANTHER" id="PTHR13887">
    <property type="entry name" value="GLUTATHIONE S-TRANSFERASE KAPPA"/>
    <property type="match status" value="1"/>
</dbReference>
<sequence>MKIEIWSDYACPYCYVGKRHLEQALKQFPHAKTVEIVHRAFELDPTVSAEVNTTTQQRIERKYGRSPAAAMDFIRSVEHAGKRVGLEMNYETVQYSNTFDSHRLTKLAATLGKEVALNERLFRAYFTENAVLSNRETLLKCAEDVGISRDLAAKMLDSEQFADDVRLDEQQAARLGIHGVPFFVIDGKLGMSGAQPVEMMLQAMDQAWSEQTKTAIAEGMACGVDGCH</sequence>
<feature type="domain" description="DSBA-like thioredoxin" evidence="1">
    <location>
        <begin position="3"/>
        <end position="204"/>
    </location>
</feature>
<dbReference type="EMBL" id="CP022278">
    <property type="protein sequence ID" value="ASK26580.1"/>
    <property type="molecule type" value="Genomic_DNA"/>
</dbReference>
<dbReference type="AlphaFoldDB" id="A0A220RZC5"/>
<dbReference type="KEGG" id="nei:BG910_01410"/>
<evidence type="ECO:0000313" key="3">
    <source>
        <dbReference type="Proteomes" id="UP000198238"/>
    </source>
</evidence>
<dbReference type="Pfam" id="PF01323">
    <property type="entry name" value="DSBA"/>
    <property type="match status" value="1"/>
</dbReference>
<keyword evidence="3" id="KW-1185">Reference proteome</keyword>
<dbReference type="InterPro" id="IPR036249">
    <property type="entry name" value="Thioredoxin-like_sf"/>
</dbReference>
<proteinExistence type="predicted"/>
<reference evidence="2 3" key="1">
    <citation type="submission" date="2017-06" db="EMBL/GenBank/DDBJ databases">
        <title>Neisseria chenwenguii sp. nov., isolated from the intestinal contents of Tibetan Plateau Pika in Yushu, Qinghai Province, China.</title>
        <authorList>
            <person name="Zhang G."/>
        </authorList>
    </citation>
    <scope>NUCLEOTIDE SEQUENCE [LARGE SCALE GENOMIC DNA]</scope>
    <source>
        <strain evidence="2 3">10023</strain>
    </source>
</reference>
<dbReference type="Proteomes" id="UP000198238">
    <property type="component" value="Chromosome"/>
</dbReference>